<dbReference type="Gene3D" id="3.30.450.90">
    <property type="match status" value="1"/>
</dbReference>
<comment type="similarity">
    <text evidence="1">Belongs to the GSP E family.</text>
</comment>
<dbReference type="PATRIC" id="fig|999431.4.peg.132"/>
<name>M2BFH7_TREDN</name>
<dbReference type="InterPro" id="IPR050921">
    <property type="entry name" value="T4SS_GSP_E_ATPase"/>
</dbReference>
<dbReference type="PANTHER" id="PTHR30486">
    <property type="entry name" value="TWITCHING MOTILITY PROTEIN PILT"/>
    <property type="match status" value="1"/>
</dbReference>
<sequence>MDTEKQREERYQKNLLNDLKPLIPYIEQKDVTNIFVLSSGEVKVSALGKGSTYVDVNISVEQRMRIIFAIAAMSGIEINQRELPKLEGVIPLYNARFTAILPPWVQRPEFTIRRLPEQIYSLESYVESGRMSEAQYEKICEAIKKRQNVIIGGATGSGKTTFLNAVLKKMAEYTPEERFLIIEDTPELSCPYAKDVTYACGKSSEVIEIVRLAMRWSMDRIIFGELRYGDVANELIKIWATGHTGNATTIHAGSAIEVFTRLNGLLREVILGELPQLSLSIQLCVHLIKGESGPKVNEVLDTSSSGIDEYTKLLKP</sequence>
<dbReference type="HOGENOM" id="CLU_005379_3_0_12"/>
<dbReference type="Pfam" id="PF00437">
    <property type="entry name" value="T2SSE"/>
    <property type="match status" value="1"/>
</dbReference>
<dbReference type="AlphaFoldDB" id="M2BFH7"/>
<dbReference type="Proteomes" id="UP000011708">
    <property type="component" value="Chromosome"/>
</dbReference>
<organism evidence="3">
    <name type="scientific">Treponema denticola H1-T</name>
    <dbReference type="NCBI Taxonomy" id="999431"/>
    <lineage>
        <taxon>Bacteria</taxon>
        <taxon>Pseudomonadati</taxon>
        <taxon>Spirochaetota</taxon>
        <taxon>Spirochaetia</taxon>
        <taxon>Spirochaetales</taxon>
        <taxon>Treponemataceae</taxon>
        <taxon>Treponema</taxon>
    </lineage>
</organism>
<dbReference type="RefSeq" id="WP_002686852.1">
    <property type="nucleotide sequence ID" value="NZ_CM001794.1"/>
</dbReference>
<protein>
    <recommendedName>
        <fullName evidence="2">Bacterial type II secretion system protein E domain-containing protein</fullName>
    </recommendedName>
</protein>
<dbReference type="Gene3D" id="3.40.50.300">
    <property type="entry name" value="P-loop containing nucleotide triphosphate hydrolases"/>
    <property type="match status" value="1"/>
</dbReference>
<accession>M2BFH7</accession>
<evidence type="ECO:0000259" key="2">
    <source>
        <dbReference type="Pfam" id="PF00437"/>
    </source>
</evidence>
<dbReference type="InterPro" id="IPR027417">
    <property type="entry name" value="P-loop_NTPase"/>
</dbReference>
<gene>
    <name evidence="3" type="ORF">HMPREF9725_00130</name>
</gene>
<proteinExistence type="inferred from homology"/>
<feature type="domain" description="Bacterial type II secretion system protein E" evidence="2">
    <location>
        <begin position="60"/>
        <end position="283"/>
    </location>
</feature>
<comment type="caution">
    <text evidence="3">The sequence shown here is derived from an EMBL/GenBank/DDBJ whole genome shotgun (WGS) entry which is preliminary data.</text>
</comment>
<evidence type="ECO:0000256" key="1">
    <source>
        <dbReference type="ARBA" id="ARBA00006611"/>
    </source>
</evidence>
<dbReference type="PANTHER" id="PTHR30486:SF6">
    <property type="entry name" value="TYPE IV PILUS RETRACTATION ATPASE PILT"/>
    <property type="match status" value="1"/>
</dbReference>
<dbReference type="InterPro" id="IPR001482">
    <property type="entry name" value="T2SS/T4SS_dom"/>
</dbReference>
<dbReference type="EMBL" id="AGDW01000001">
    <property type="protein sequence ID" value="EMB34591.1"/>
    <property type="molecule type" value="Genomic_DNA"/>
</dbReference>
<evidence type="ECO:0000313" key="3">
    <source>
        <dbReference type="EMBL" id="EMB34591.1"/>
    </source>
</evidence>
<dbReference type="GO" id="GO:0016887">
    <property type="term" value="F:ATP hydrolysis activity"/>
    <property type="evidence" value="ECO:0007669"/>
    <property type="project" value="InterPro"/>
</dbReference>
<dbReference type="SUPFAM" id="SSF52540">
    <property type="entry name" value="P-loop containing nucleoside triphosphate hydrolases"/>
    <property type="match status" value="1"/>
</dbReference>
<reference evidence="3" key="1">
    <citation type="submission" date="2012-01" db="EMBL/GenBank/DDBJ databases">
        <title>The Genome Sequence of Treponema denticola H1-T.</title>
        <authorList>
            <consortium name="The Broad Institute Genome Sequencing Platform"/>
            <person name="Earl A."/>
            <person name="Ward D."/>
            <person name="Feldgarden M."/>
            <person name="Gevers D."/>
            <person name="Blanton J.M."/>
            <person name="Fenno C.J."/>
            <person name="Baranova O.V."/>
            <person name="Mathney J."/>
            <person name="Dewhirst F.E."/>
            <person name="Izard J."/>
            <person name="Young S.K."/>
            <person name="Zeng Q."/>
            <person name="Gargeya S."/>
            <person name="Fitzgerald M."/>
            <person name="Haas B."/>
            <person name="Abouelleil A."/>
            <person name="Alvarado L."/>
            <person name="Arachchi H.M."/>
            <person name="Berlin A."/>
            <person name="Chapman S.B."/>
            <person name="Gearin G."/>
            <person name="Goldberg J."/>
            <person name="Griggs A."/>
            <person name="Gujja S."/>
            <person name="Hansen M."/>
            <person name="Heiman D."/>
            <person name="Howarth C."/>
            <person name="Larimer J."/>
            <person name="Lui A."/>
            <person name="MacDonald P.J.P."/>
            <person name="McCowen C."/>
            <person name="Montmayeur A."/>
            <person name="Murphy C."/>
            <person name="Neiman D."/>
            <person name="Pearson M."/>
            <person name="Priest M."/>
            <person name="Roberts A."/>
            <person name="Saif S."/>
            <person name="Shea T."/>
            <person name="Sisk P."/>
            <person name="Stolte C."/>
            <person name="Sykes S."/>
            <person name="Wortman J."/>
            <person name="Nusbaum C."/>
            <person name="Birren B."/>
        </authorList>
    </citation>
    <scope>NUCLEOTIDE SEQUENCE [LARGE SCALE GENOMIC DNA]</scope>
    <source>
        <strain evidence="3">H1-T</strain>
    </source>
</reference>